<organism evidence="1 2">
    <name type="scientific">Nesterenkonia cremea</name>
    <dbReference type="NCBI Taxonomy" id="1882340"/>
    <lineage>
        <taxon>Bacteria</taxon>
        <taxon>Bacillati</taxon>
        <taxon>Actinomycetota</taxon>
        <taxon>Actinomycetes</taxon>
        <taxon>Micrococcales</taxon>
        <taxon>Micrococcaceae</taxon>
        <taxon>Nesterenkonia</taxon>
    </lineage>
</organism>
<dbReference type="Gene3D" id="1.10.4080.10">
    <property type="entry name" value="ADP-ribosylation/Crystallin J1"/>
    <property type="match status" value="1"/>
</dbReference>
<name>A0A917ENP6_9MICC</name>
<protein>
    <recommendedName>
        <fullName evidence="3">ADP-ribosylglycohydrolase</fullName>
    </recommendedName>
</protein>
<dbReference type="Proteomes" id="UP000633136">
    <property type="component" value="Unassembled WGS sequence"/>
</dbReference>
<gene>
    <name evidence="1" type="ORF">GCM10011401_14090</name>
</gene>
<dbReference type="InterPro" id="IPR005502">
    <property type="entry name" value="Ribosyl_crysJ1"/>
</dbReference>
<evidence type="ECO:0008006" key="3">
    <source>
        <dbReference type="Google" id="ProtNLM"/>
    </source>
</evidence>
<sequence length="249" mass="26767">MTDARLIDRFSPVLLAALPREEPQAPVHAEVLHQYCLSDGLLELLDWTRQGVGADPLACMWLASLRWYRLIAGQFPSGAPEPPARDADAALLKAIRSRQLRVGEGTGAVSLAGLAEGEMAYPSAPAQPESADAAALLRVVPLGLVPYIDQQMRRSWVSQAVSLTQGAPALIEAAEQLVMLVHRSASGELEEPSSELKEILTRVEAPEEIAQVLRVQLQACVSGEPHPRGPAVEAVTALGQEWARVTRPA</sequence>
<reference evidence="1" key="1">
    <citation type="journal article" date="2014" name="Int. J. Syst. Evol. Microbiol.">
        <title>Complete genome sequence of Corynebacterium casei LMG S-19264T (=DSM 44701T), isolated from a smear-ripened cheese.</title>
        <authorList>
            <consortium name="US DOE Joint Genome Institute (JGI-PGF)"/>
            <person name="Walter F."/>
            <person name="Albersmeier A."/>
            <person name="Kalinowski J."/>
            <person name="Ruckert C."/>
        </authorList>
    </citation>
    <scope>NUCLEOTIDE SEQUENCE</scope>
    <source>
        <strain evidence="1">CGMCC 1.15388</strain>
    </source>
</reference>
<comment type="caution">
    <text evidence="1">The sequence shown here is derived from an EMBL/GenBank/DDBJ whole genome shotgun (WGS) entry which is preliminary data.</text>
</comment>
<dbReference type="SUPFAM" id="SSF101478">
    <property type="entry name" value="ADP-ribosylglycohydrolase"/>
    <property type="match status" value="1"/>
</dbReference>
<accession>A0A917ENP6</accession>
<evidence type="ECO:0000313" key="1">
    <source>
        <dbReference type="EMBL" id="GGE67853.1"/>
    </source>
</evidence>
<dbReference type="RefSeq" id="WP_188684110.1">
    <property type="nucleotide sequence ID" value="NZ_BMIS01000005.1"/>
</dbReference>
<dbReference type="AlphaFoldDB" id="A0A917ENP6"/>
<dbReference type="InterPro" id="IPR036705">
    <property type="entry name" value="Ribosyl_crysJ1_sf"/>
</dbReference>
<dbReference type="EMBL" id="BMIS01000005">
    <property type="protein sequence ID" value="GGE67853.1"/>
    <property type="molecule type" value="Genomic_DNA"/>
</dbReference>
<proteinExistence type="predicted"/>
<dbReference type="Pfam" id="PF03747">
    <property type="entry name" value="ADP_ribosyl_GH"/>
    <property type="match status" value="1"/>
</dbReference>
<reference evidence="1" key="2">
    <citation type="submission" date="2020-09" db="EMBL/GenBank/DDBJ databases">
        <authorList>
            <person name="Sun Q."/>
            <person name="Zhou Y."/>
        </authorList>
    </citation>
    <scope>NUCLEOTIDE SEQUENCE</scope>
    <source>
        <strain evidence="1">CGMCC 1.15388</strain>
    </source>
</reference>
<keyword evidence="2" id="KW-1185">Reference proteome</keyword>
<evidence type="ECO:0000313" key="2">
    <source>
        <dbReference type="Proteomes" id="UP000633136"/>
    </source>
</evidence>